<feature type="region of interest" description="Disordered" evidence="6">
    <location>
        <begin position="1197"/>
        <end position="1273"/>
    </location>
</feature>
<organism evidence="8 9">
    <name type="scientific">Penicillium canariense</name>
    <dbReference type="NCBI Taxonomy" id="189055"/>
    <lineage>
        <taxon>Eukaryota</taxon>
        <taxon>Fungi</taxon>
        <taxon>Dikarya</taxon>
        <taxon>Ascomycota</taxon>
        <taxon>Pezizomycotina</taxon>
        <taxon>Eurotiomycetes</taxon>
        <taxon>Eurotiomycetidae</taxon>
        <taxon>Eurotiales</taxon>
        <taxon>Aspergillaceae</taxon>
        <taxon>Penicillium</taxon>
    </lineage>
</organism>
<comment type="caution">
    <text evidence="8">The sequence shown here is derived from an EMBL/GenBank/DDBJ whole genome shotgun (WGS) entry which is preliminary data.</text>
</comment>
<keyword evidence="3" id="KW-0378">Hydrolase</keyword>
<evidence type="ECO:0000259" key="7">
    <source>
        <dbReference type="SMART" id="SM00382"/>
    </source>
</evidence>
<dbReference type="GO" id="GO:0016887">
    <property type="term" value="F:ATP hydrolysis activity"/>
    <property type="evidence" value="ECO:0007669"/>
    <property type="project" value="InterPro"/>
</dbReference>
<dbReference type="RefSeq" id="XP_056538183.1">
    <property type="nucleotide sequence ID" value="XM_056692226.1"/>
</dbReference>
<accession>A0A9W9HLC3</accession>
<dbReference type="FunFam" id="3.40.50.300:FF:000216">
    <property type="entry name" value="Type VII secretion ATPase EccA"/>
    <property type="match status" value="3"/>
</dbReference>
<feature type="domain" description="AAA+ ATPase" evidence="7">
    <location>
        <begin position="1602"/>
        <end position="1722"/>
    </location>
</feature>
<dbReference type="CDD" id="cd06008">
    <property type="entry name" value="NF-X1-zinc-finger"/>
    <property type="match status" value="1"/>
</dbReference>
<dbReference type="CDD" id="cd00009">
    <property type="entry name" value="AAA"/>
    <property type="match status" value="2"/>
</dbReference>
<evidence type="ECO:0000313" key="9">
    <source>
        <dbReference type="Proteomes" id="UP001149163"/>
    </source>
</evidence>
<dbReference type="InterPro" id="IPR050773">
    <property type="entry name" value="CbxX/CfxQ_RuBisCO_ESX"/>
</dbReference>
<keyword evidence="5" id="KW-0175">Coiled coil</keyword>
<dbReference type="Proteomes" id="UP001149163">
    <property type="component" value="Unassembled WGS sequence"/>
</dbReference>
<dbReference type="InterPro" id="IPR047187">
    <property type="entry name" value="SF1_C_Upf1"/>
</dbReference>
<sequence>MSTNIRSDRLARYFGAVLYGKEEVQNLSSFKRFIEAILDQKDRCVAVERLIASPSALGALRSGLRFNLTPVFVNGYTAKFIQFLNHPEVKLLGNGLFLEQLLLIILEPRTLWTSFVEAFCTRKLDEDGTQALCWLTTELLSLPTSSAVDIRADAQAIVDDGSLFLSPLIHLRNQGHKIKYLLEMKTSAAALPSSEITAGGRHNNDFPDFRLIAILPTADEMGCTEKPFYRGVDEIAHLSGSQRIASHVDNQFRLLREDMLSGLRDDFQIANGTKKGRRSAFRIGGLSLARVCSSSSEQNHLRPCKVGVTARSGLEKLKNLPKEDRKTFLKNTHHFVKHHAFGCLIRDTEIVAFATIERDIDALISDPPVVMLRIAGQEALKKSLLFLKLYNDVDFLVVDTPIFAYEPILKCLQERVEFPLTEELFLYERDQPMKESSLAPWEVVNELQEMYRRNIQDILKTSQPITLDPSQLESLLAGLTQRLSLIQGPPGTGKSFIGALLSKVLHDHTKHKILVMCYTNHALDQFLEDLLDIGIDPSDIVRMGSKFTTRTQPLTLKEQKSSHRRAQSTWDTINTLNNEGSNQQDALETSFQAYQKLAVDAASILDYLEFEDPEYFEALTVPEDESGMSMVGKGGKAISKDYLYDQWTKGQIPKLVYDLLPDRCHSVWALEQKVRDEKVQCWKRALLHEQAASLAVEMALLDKCEKKLSAALGERTREILNRKRIIGCTTTAAAMYSEDLRRASPGIVLLEEAGEILESHVLTAIAPETKHLILIGDHLQLRPKINSYALSTEKGDGYDLNVSLFERLIQAGYPHTTLLKQHRMCPEISGLVRRLTYPGLEDAESTQTRPKPRGLCNRVIFFNHSHLESGFAEISDRRDEGSKNSKQNIFEANIVLKIVKYLGQQGYGTDNLVVLTPYLGQLSLLKETLSKQNDPVLNDLDSYDLVRAGLLSQAGANHSKRQLKLSTIDNYQGEESEVVIASLTRSNKSGDIGFMAAPERLNVLLSRARDVLIMVGNSETFVSSRKGQKAWKPLIDQLKANGQLYDGLPVRCEKHPQKNAILQTSEDFEREAPDGGCSAPCGVKLSCGLHECQSKCHQLVDHSKMTCTRLVKWDCPRGHSLSLPCAQAKRACRFCGQEDLIKERKRERDLKLEAERQRKQAAYAQQLAEAQDEASHLRRLRRDDLDNAERSRVLEQHHQEIEALKNPPKVTKNAKDAIEHEGAREVPASPSFTGIDTGEDTRKQPRIGSNEHSDRSKPQAMPSQKPSKARSDWDHQKKFLNAQSHEIDKLMDMIGLESVKAKFLAIKSKVDLSVRQNVDLNRERFGSVLLGNPGTGKTTVARLYAKFLAAVGIIPGHTFVETAGSRLANEGVSGCQKIIESLLKSGGGAIFIDEAYQLVQDSSFGGSQVVDFLLAEVENLTGKIVFILAGYQRPMEKFFGHNPGLSSRFPHELKFHDFDDMELMQILERWIEETYKKQMKVDGGPGGLYCRIAARRIGRGRGREGFANARAVENAMAKVSERQSERLSQQRRQGLRVDDFFLDWQDMIGPDPSQALKSSKSWQRLQDMIGLDAVKRTVEALVGTMRYNYCRELDEQPLVEYSLNRVFLGNPGTGKTSIAKIYGQILVDIGFLSNGEVVVKNPSDFVDSVIGGSEKNTKGILAATLGKVLVIDEAYGLFSGGSSDGTGARTDQFRSAVVDTIVADVQSTPGDDRCVLLLGYKDQMQQMFQNVNPGLSRRFPMDQAFVFEDFTKQELDLILDLKLKEQGYGVTDRARRVVSEMLERARNCPNFGNAGEIDILLNTAKMHHQKRISSSRSKSRTADANLDAADFDENFDRADKNDASVSKMFEGVVGSENIVAKLVGYQQLVRNLRQLNMNPREKLPFNFVFRGPPGTGKTSTARKMGQVYYDMGLLASNEVVETSATDLIGQYIGQTGPKTQKLLEGALGKVLFIDEAYRLADTKGSFAKEAMDELVDCITKPKFSQRLIIILAGYDADINQLMTVNPGLTSRFPESIQFQPLSPRDCIQLLHEILSKEKKDLLDKSQVEFDITCLQRLDPQLTKEMLHRFDFLSRTASWANARDVGTLAKGIFAKALNSLQAPNGKKLLLSKEIVVEELDSMLHERSNRENQAMQRSSTAIKLGEQKRLPLRSESVDQPVTKVESNKFTKADMAASAESNTAIEPEIQQQAAASERDPDVTDEVWEQLNKDKAAAEATEKEELRVVEEVQEQKKKILGLKEEEDKSAREAEQARREADDALRRRHEQARLQHELERRRQEAIARELEKQQEAMAEARRKEQANQNKLRTMGVCPVGYRWIKQSGGYRCAGGSHYVSDAQLQ</sequence>
<dbReference type="GeneID" id="81431402"/>
<dbReference type="Pfam" id="PF13087">
    <property type="entry name" value="AAA_12"/>
    <property type="match status" value="1"/>
</dbReference>
<dbReference type="PANTHER" id="PTHR43392">
    <property type="entry name" value="AAA-TYPE ATPASE FAMILY PROTEIN / ANKYRIN REPEAT FAMILY PROTEIN"/>
    <property type="match status" value="1"/>
</dbReference>
<feature type="region of interest" description="Disordered" evidence="6">
    <location>
        <begin position="2240"/>
        <end position="2275"/>
    </location>
</feature>
<comment type="similarity">
    <text evidence="1">Belongs to the CbxX/CfxQ family.</text>
</comment>
<name>A0A9W9HLC3_9EURO</name>
<dbReference type="SUPFAM" id="SSF52540">
    <property type="entry name" value="P-loop containing nucleoside triphosphate hydrolases"/>
    <property type="match status" value="4"/>
</dbReference>
<reference evidence="8" key="2">
    <citation type="journal article" date="2023" name="IMA Fungus">
        <title>Comparative genomic study of the Penicillium genus elucidates a diverse pangenome and 15 lateral gene transfer events.</title>
        <authorList>
            <person name="Petersen C."/>
            <person name="Sorensen T."/>
            <person name="Nielsen M.R."/>
            <person name="Sondergaard T.E."/>
            <person name="Sorensen J.L."/>
            <person name="Fitzpatrick D.A."/>
            <person name="Frisvad J.C."/>
            <person name="Nielsen K.L."/>
        </authorList>
    </citation>
    <scope>NUCLEOTIDE SEQUENCE</scope>
    <source>
        <strain evidence="8">IBT 26290</strain>
    </source>
</reference>
<feature type="domain" description="AAA+ ATPase" evidence="7">
    <location>
        <begin position="1883"/>
        <end position="2022"/>
    </location>
</feature>
<keyword evidence="3" id="KW-0347">Helicase</keyword>
<dbReference type="GO" id="GO:0005524">
    <property type="term" value="F:ATP binding"/>
    <property type="evidence" value="ECO:0007669"/>
    <property type="project" value="UniProtKB-KW"/>
</dbReference>
<dbReference type="InterPro" id="IPR041627">
    <property type="entry name" value="AAA_lid_6"/>
</dbReference>
<evidence type="ECO:0000256" key="6">
    <source>
        <dbReference type="SAM" id="MobiDB-lite"/>
    </source>
</evidence>
<feature type="coiled-coil region" evidence="5">
    <location>
        <begin position="1137"/>
        <end position="1180"/>
    </location>
</feature>
<dbReference type="CDD" id="cd17936">
    <property type="entry name" value="EEXXEc_NFX1"/>
    <property type="match status" value="1"/>
</dbReference>
<proteinExistence type="inferred from homology"/>
<dbReference type="InterPro" id="IPR041677">
    <property type="entry name" value="DNA2/NAM7_AAA_11"/>
</dbReference>
<evidence type="ECO:0000256" key="4">
    <source>
        <dbReference type="ARBA" id="ARBA00022840"/>
    </source>
</evidence>
<dbReference type="Gene3D" id="3.40.50.300">
    <property type="entry name" value="P-loop containing nucleotide triphosphate hydrolases"/>
    <property type="match status" value="5"/>
</dbReference>
<dbReference type="FunFam" id="1.10.8.60:FF:000160">
    <property type="entry name" value="WGS project CABT00000000 data, contig 2.55"/>
    <property type="match status" value="1"/>
</dbReference>
<keyword evidence="2" id="KW-0547">Nucleotide-binding</keyword>
<dbReference type="CDD" id="cd18808">
    <property type="entry name" value="SF1_C_Upf1"/>
    <property type="match status" value="1"/>
</dbReference>
<dbReference type="InterPro" id="IPR041679">
    <property type="entry name" value="DNA2/NAM7-like_C"/>
</dbReference>
<keyword evidence="4" id="KW-0067">ATP-binding</keyword>
<keyword evidence="9" id="KW-1185">Reference proteome</keyword>
<dbReference type="Pfam" id="PF00004">
    <property type="entry name" value="AAA"/>
    <property type="match status" value="3"/>
</dbReference>
<dbReference type="OrthoDB" id="2423195at2759"/>
<dbReference type="SMART" id="SM00382">
    <property type="entry name" value="AAA"/>
    <property type="match status" value="4"/>
</dbReference>
<dbReference type="InterPro" id="IPR003593">
    <property type="entry name" value="AAA+_ATPase"/>
</dbReference>
<dbReference type="InterPro" id="IPR027417">
    <property type="entry name" value="P-loop_NTPase"/>
</dbReference>
<dbReference type="InterPro" id="IPR000641">
    <property type="entry name" value="CbxX/CfxQ"/>
</dbReference>
<dbReference type="FunFam" id="3.40.50.300:FF:001660">
    <property type="entry name" value="NF-X1 finger and helicase protein, putative"/>
    <property type="match status" value="1"/>
</dbReference>
<dbReference type="Pfam" id="PF13086">
    <property type="entry name" value="AAA_11"/>
    <property type="match status" value="1"/>
</dbReference>
<dbReference type="PANTHER" id="PTHR43392:SF2">
    <property type="entry name" value="AAA-TYPE ATPASE FAMILY PROTEIN _ ANKYRIN REPEAT FAMILY PROTEIN"/>
    <property type="match status" value="1"/>
</dbReference>
<dbReference type="Pfam" id="PF17866">
    <property type="entry name" value="AAA_lid_6"/>
    <property type="match status" value="1"/>
</dbReference>
<evidence type="ECO:0000256" key="1">
    <source>
        <dbReference type="ARBA" id="ARBA00010378"/>
    </source>
</evidence>
<evidence type="ECO:0000256" key="2">
    <source>
        <dbReference type="ARBA" id="ARBA00022741"/>
    </source>
</evidence>
<feature type="domain" description="AAA+ ATPase" evidence="7">
    <location>
        <begin position="1323"/>
        <end position="1459"/>
    </location>
</feature>
<feature type="compositionally biased region" description="Basic and acidic residues" evidence="6">
    <location>
        <begin position="1213"/>
        <end position="1224"/>
    </location>
</feature>
<dbReference type="InterPro" id="IPR003959">
    <property type="entry name" value="ATPase_AAA_core"/>
</dbReference>
<dbReference type="Gene3D" id="1.10.8.60">
    <property type="match status" value="2"/>
</dbReference>
<feature type="compositionally biased region" description="Basic and acidic residues" evidence="6">
    <location>
        <begin position="1239"/>
        <end position="1257"/>
    </location>
</feature>
<protein>
    <recommendedName>
        <fullName evidence="7">AAA+ ATPase domain-containing protein</fullName>
    </recommendedName>
</protein>
<evidence type="ECO:0000256" key="5">
    <source>
        <dbReference type="SAM" id="Coils"/>
    </source>
</evidence>
<evidence type="ECO:0000256" key="3">
    <source>
        <dbReference type="ARBA" id="ARBA00022806"/>
    </source>
</evidence>
<reference evidence="8" key="1">
    <citation type="submission" date="2022-11" db="EMBL/GenBank/DDBJ databases">
        <authorList>
            <person name="Petersen C."/>
        </authorList>
    </citation>
    <scope>NUCLEOTIDE SEQUENCE</scope>
    <source>
        <strain evidence="8">IBT 26290</strain>
    </source>
</reference>
<dbReference type="EMBL" id="JAPQKN010000008">
    <property type="protein sequence ID" value="KAJ5150850.1"/>
    <property type="molecule type" value="Genomic_DNA"/>
</dbReference>
<evidence type="ECO:0000313" key="8">
    <source>
        <dbReference type="EMBL" id="KAJ5150850.1"/>
    </source>
</evidence>
<dbReference type="GO" id="GO:0004386">
    <property type="term" value="F:helicase activity"/>
    <property type="evidence" value="ECO:0007669"/>
    <property type="project" value="InterPro"/>
</dbReference>
<gene>
    <name evidence="8" type="ORF">N7482_010102</name>
</gene>
<dbReference type="PRINTS" id="PR00819">
    <property type="entry name" value="CBXCFQXSUPER"/>
</dbReference>
<feature type="domain" description="AAA+ ATPase" evidence="7">
    <location>
        <begin position="480"/>
        <end position="800"/>
    </location>
</feature>